<dbReference type="EnsemblMetazoa" id="CLYHEMT025677.1">
    <property type="protein sequence ID" value="CLYHEMP025677.1"/>
    <property type="gene ID" value="CLYHEMG025677"/>
</dbReference>
<name>A0A7M6DRP5_9CNID</name>
<feature type="coiled-coil region" evidence="1">
    <location>
        <begin position="800"/>
        <end position="827"/>
    </location>
</feature>
<keyword evidence="1" id="KW-0175">Coiled coil</keyword>
<dbReference type="Proteomes" id="UP000594262">
    <property type="component" value="Unplaced"/>
</dbReference>
<proteinExistence type="predicted"/>
<evidence type="ECO:0000313" key="3">
    <source>
        <dbReference type="EnsemblMetazoa" id="CLYHEMP025677.1"/>
    </source>
</evidence>
<accession>A0A7M6DRP5</accession>
<evidence type="ECO:0000313" key="4">
    <source>
        <dbReference type="Proteomes" id="UP000594262"/>
    </source>
</evidence>
<feature type="compositionally biased region" description="Basic and acidic residues" evidence="2">
    <location>
        <begin position="642"/>
        <end position="657"/>
    </location>
</feature>
<dbReference type="RefSeq" id="XP_066923012.1">
    <property type="nucleotide sequence ID" value="XM_067066911.1"/>
</dbReference>
<dbReference type="OrthoDB" id="6021359at2759"/>
<dbReference type="GeneID" id="136810358"/>
<evidence type="ECO:0000256" key="2">
    <source>
        <dbReference type="SAM" id="MobiDB-lite"/>
    </source>
</evidence>
<reference evidence="3" key="1">
    <citation type="submission" date="2021-01" db="UniProtKB">
        <authorList>
            <consortium name="EnsemblMetazoa"/>
        </authorList>
    </citation>
    <scope>IDENTIFICATION</scope>
</reference>
<sequence>MCEVIKDKFPADTKFMLEGKITVRTIELKAFFTGSGISFGDKIFMDKIELKLRADIMEGAYVSLAGQIRIVEPALTVSGKIAIGLAGSVDLSLTMGGMWEKPFGISFVAIGNLMLGTSLDPKKPIPQFDVTGELHIGKIGTPDVIKARVASGLDIYNPWESYFHAQLSEFTLGKILKAYGADISLPKPLEDTGFPKGVLVAFSGNPKGKNLEHMKLQIDPGFKFYGLINMLGLEAECDISVRFPLDIKVSVELMPIKIAKGALVLARSRENLDKGPKVFVGISKTSVAIKVEAYVNLLGIGAETLIDISNKGFHFYVYGNLFNMIAANVTVKAPYAEGSIANAAYEISACLSTSVKEISMTTKETMEEGAEASQEAENEAKKEIEETGLVTDSSKEDLGYWEAKLKKKEDAINRKAAKLEKIKDFLNNDCVDQCEDICVPGVSTKKTKRKILGITIKKPVINECAHKVENLNCLTKCKTKKLYLKGKAAKKKVTTEILIKSIEIIRKIMALSQQFAEYTQKFVQMVEEAGQKIEEAAAAGKKALDAFAKYTRDNIIDIRHICFNTTLAKVKDACFAFNVDIMFGGKHHLKFDINACIDTSFAKSIGKEIADKVLPGIGKVKEKLAKAKEYFRNIGKKKEELKEKEEEVKTKQKHLEGEVPEEVDDDDDDDDEDEDEDEEIKSRRANIEQKGLPKSKQWAYVYQQVYRDLPSITFKDDKTLDAFNSRSAWAVVATDDPMVAMDERTGQKEDRFVSDDDNDDIHAAGAQKEDIHGQDNTCVPLYSGLTEGVGWLLDSFMTEIEAFKKETRKAYQRNNETETEIKRLSAKGNFSKEQNDILLGYSSKLHEGTKLWSRTIIHQIKKQEDVIFNQFKGKVNDALLEKYSLSLDKMLESHKDELKKQSHINQPRGGVDLAKALERIDVLLKNVFSEDYGSITSKRHMIRELRNQVDKVKTTCF</sequence>
<feature type="region of interest" description="Disordered" evidence="2">
    <location>
        <begin position="642"/>
        <end position="688"/>
    </location>
</feature>
<evidence type="ECO:0000256" key="1">
    <source>
        <dbReference type="SAM" id="Coils"/>
    </source>
</evidence>
<keyword evidence="4" id="KW-1185">Reference proteome</keyword>
<dbReference type="AlphaFoldDB" id="A0A7M6DRP5"/>
<protein>
    <submittedName>
        <fullName evidence="3">Uncharacterized protein</fullName>
    </submittedName>
</protein>
<organism evidence="3 4">
    <name type="scientific">Clytia hemisphaerica</name>
    <dbReference type="NCBI Taxonomy" id="252671"/>
    <lineage>
        <taxon>Eukaryota</taxon>
        <taxon>Metazoa</taxon>
        <taxon>Cnidaria</taxon>
        <taxon>Hydrozoa</taxon>
        <taxon>Hydroidolina</taxon>
        <taxon>Leptothecata</taxon>
        <taxon>Obeliida</taxon>
        <taxon>Clytiidae</taxon>
        <taxon>Clytia</taxon>
    </lineage>
</organism>
<feature type="compositionally biased region" description="Acidic residues" evidence="2">
    <location>
        <begin position="658"/>
        <end position="679"/>
    </location>
</feature>